<evidence type="ECO:0000313" key="2">
    <source>
        <dbReference type="Proteomes" id="UP000176593"/>
    </source>
</evidence>
<proteinExistence type="predicted"/>
<comment type="caution">
    <text evidence="1">The sequence shown here is derived from an EMBL/GenBank/DDBJ whole genome shotgun (WGS) entry which is preliminary data.</text>
</comment>
<reference evidence="1 2" key="1">
    <citation type="journal article" date="2016" name="Nat. Commun.">
        <title>Thousands of microbial genomes shed light on interconnected biogeochemical processes in an aquifer system.</title>
        <authorList>
            <person name="Anantharaman K."/>
            <person name="Brown C.T."/>
            <person name="Hug L.A."/>
            <person name="Sharon I."/>
            <person name="Castelle C.J."/>
            <person name="Probst A.J."/>
            <person name="Thomas B.C."/>
            <person name="Singh A."/>
            <person name="Wilkins M.J."/>
            <person name="Karaoz U."/>
            <person name="Brodie E.L."/>
            <person name="Williams K.H."/>
            <person name="Hubbard S.S."/>
            <person name="Banfield J.F."/>
        </authorList>
    </citation>
    <scope>NUCLEOTIDE SEQUENCE [LARGE SCALE GENOMIC DNA]</scope>
</reference>
<accession>A0A1F7V9F3</accession>
<gene>
    <name evidence="1" type="ORF">A3I41_04840</name>
</gene>
<dbReference type="Proteomes" id="UP000176593">
    <property type="component" value="Unassembled WGS sequence"/>
</dbReference>
<organism evidence="1 2">
    <name type="scientific">Candidatus Uhrbacteria bacterium RIFCSPLOWO2_02_FULL_48_18</name>
    <dbReference type="NCBI Taxonomy" id="1802408"/>
    <lineage>
        <taxon>Bacteria</taxon>
        <taxon>Candidatus Uhriibacteriota</taxon>
    </lineage>
</organism>
<protein>
    <submittedName>
        <fullName evidence="1">Uncharacterized protein</fullName>
    </submittedName>
</protein>
<dbReference type="AlphaFoldDB" id="A0A1F7V9F3"/>
<sequence length="189" mass="20924">MMRRKLHKGITLIETLLYIALLVLILPPLVLSLVRVTRQVSLLDVRNRINTSSSLILSQVTRDITQATQIKTSLSTLGTTPGTLIFLDATGQTITIDRQDQVIVLPGGNQTVHRLRMTRGASPAFYLTDPDLDVQSWQVDVVRNSASVLTGLRFHLDVATMNPSTLDPYQNARLVADTTVDLQPHTTEN</sequence>
<dbReference type="EMBL" id="MGEQ01000008">
    <property type="protein sequence ID" value="OGL86584.1"/>
    <property type="molecule type" value="Genomic_DNA"/>
</dbReference>
<evidence type="ECO:0000313" key="1">
    <source>
        <dbReference type="EMBL" id="OGL86584.1"/>
    </source>
</evidence>
<name>A0A1F7V9F3_9BACT</name>